<proteinExistence type="inferred from homology"/>
<dbReference type="GO" id="GO:0016491">
    <property type="term" value="F:oxidoreductase activity"/>
    <property type="evidence" value="ECO:0007669"/>
    <property type="project" value="UniProtKB-KW"/>
</dbReference>
<dbReference type="PRINTS" id="PR00081">
    <property type="entry name" value="GDHRDH"/>
</dbReference>
<evidence type="ECO:0000313" key="4">
    <source>
        <dbReference type="Proteomes" id="UP000478064"/>
    </source>
</evidence>
<evidence type="ECO:0000256" key="1">
    <source>
        <dbReference type="ARBA" id="ARBA00006484"/>
    </source>
</evidence>
<sequence>MVGGTRVAGKVAFVTGAAGGIGRATAILLAQHGADVVVGDLVEEEGSKVVDAIRSAGGAATFARVDVTSEDQVRQTMDGIAKKWGKLDVLVNNAGLAGIQKPIHEVTTAEYNRVMDVNVRGVFHCTKYAIPLMHAGGAIINLSSIYGLVGGASAAAPYSVYQASKGAVVMMTKGDAMMYAHKKIRVNAVCPGFISTPMVAGFFERTGDAESAPSAAAALHPLGNLGEPEDIAYGILYLASDESRFVTGAVIPIDGGFTAQ</sequence>
<keyword evidence="2" id="KW-0560">Oxidoreductase</keyword>
<dbReference type="Pfam" id="PF13561">
    <property type="entry name" value="adh_short_C2"/>
    <property type="match status" value="1"/>
</dbReference>
<dbReference type="AlphaFoldDB" id="A0A6L5I4A6"/>
<dbReference type="PANTHER" id="PTHR43180">
    <property type="entry name" value="3-OXOACYL-(ACYL-CARRIER-PROTEIN) REDUCTASE (AFU_ORTHOLOGUE AFUA_6G11210)"/>
    <property type="match status" value="1"/>
</dbReference>
<dbReference type="NCBIfam" id="NF005559">
    <property type="entry name" value="PRK07231.1"/>
    <property type="match status" value="1"/>
</dbReference>
<comment type="similarity">
    <text evidence="1">Belongs to the short-chain dehydrogenases/reductases (SDR) family.</text>
</comment>
<dbReference type="SUPFAM" id="SSF51735">
    <property type="entry name" value="NAD(P)-binding Rossmann-fold domains"/>
    <property type="match status" value="1"/>
</dbReference>
<name>A0A6L5I4A6_9PSED</name>
<evidence type="ECO:0000256" key="2">
    <source>
        <dbReference type="ARBA" id="ARBA00023002"/>
    </source>
</evidence>
<organism evidence="3 4">
    <name type="scientific">Pseudomonas helleri</name>
    <dbReference type="NCBI Taxonomy" id="1608996"/>
    <lineage>
        <taxon>Bacteria</taxon>
        <taxon>Pseudomonadati</taxon>
        <taxon>Pseudomonadota</taxon>
        <taxon>Gammaproteobacteria</taxon>
        <taxon>Pseudomonadales</taxon>
        <taxon>Pseudomonadaceae</taxon>
        <taxon>Pseudomonas</taxon>
    </lineage>
</organism>
<protein>
    <submittedName>
        <fullName evidence="3">SDR family oxidoreductase</fullName>
    </submittedName>
</protein>
<evidence type="ECO:0000313" key="3">
    <source>
        <dbReference type="EMBL" id="MQU09495.1"/>
    </source>
</evidence>
<dbReference type="Gene3D" id="3.40.50.720">
    <property type="entry name" value="NAD(P)-binding Rossmann-like Domain"/>
    <property type="match status" value="1"/>
</dbReference>
<dbReference type="InterPro" id="IPR036291">
    <property type="entry name" value="NAD(P)-bd_dom_sf"/>
</dbReference>
<reference evidence="3 4" key="1">
    <citation type="submission" date="2019-10" db="EMBL/GenBank/DDBJ databases">
        <title>Evaluation of single-gene subtyping targets for Pseudomonas.</title>
        <authorList>
            <person name="Reichler S.J."/>
            <person name="Orsi R.H."/>
            <person name="Wiedmann M."/>
            <person name="Martin N.H."/>
            <person name="Murphy S.I."/>
        </authorList>
    </citation>
    <scope>NUCLEOTIDE SEQUENCE [LARGE SCALE GENOMIC DNA]</scope>
    <source>
        <strain evidence="3 4">FSL R10-1637</strain>
    </source>
</reference>
<comment type="caution">
    <text evidence="3">The sequence shown here is derived from an EMBL/GenBank/DDBJ whole genome shotgun (WGS) entry which is preliminary data.</text>
</comment>
<dbReference type="FunFam" id="3.40.50.720:FF:000084">
    <property type="entry name" value="Short-chain dehydrogenase reductase"/>
    <property type="match status" value="1"/>
</dbReference>
<accession>A0A6L5I4A6</accession>
<dbReference type="PRINTS" id="PR00080">
    <property type="entry name" value="SDRFAMILY"/>
</dbReference>
<dbReference type="EMBL" id="WIVU01000136">
    <property type="protein sequence ID" value="MQU09495.1"/>
    <property type="molecule type" value="Genomic_DNA"/>
</dbReference>
<dbReference type="PANTHER" id="PTHR43180:SF66">
    <property type="entry name" value="SHORT-CHAIN DEHYDROGENASE_REDUCTASE FAMILY PROTEIN"/>
    <property type="match status" value="1"/>
</dbReference>
<gene>
    <name evidence="3" type="ORF">GHO27_28040</name>
</gene>
<dbReference type="Proteomes" id="UP000478064">
    <property type="component" value="Unassembled WGS sequence"/>
</dbReference>
<dbReference type="InterPro" id="IPR002347">
    <property type="entry name" value="SDR_fam"/>
</dbReference>